<proteinExistence type="predicted"/>
<feature type="compositionally biased region" description="Polar residues" evidence="1">
    <location>
        <begin position="888"/>
        <end position="898"/>
    </location>
</feature>
<feature type="region of interest" description="Disordered" evidence="1">
    <location>
        <begin position="273"/>
        <end position="304"/>
    </location>
</feature>
<protein>
    <recommendedName>
        <fullName evidence="2">DUF4283 domain-containing protein</fullName>
    </recommendedName>
</protein>
<feature type="region of interest" description="Disordered" evidence="1">
    <location>
        <begin position="837"/>
        <end position="906"/>
    </location>
</feature>
<sequence length="906" mass="103100">MAGNPADGRFRPPDPQLQVGNPIVQAQIHDVAEEASSTSSQLRDEAIQIATVEADIDASRHNIEQGNTIRTQEGVIQRVEEQRIAGKIASQKAAKEAATSNLTPSHSDGNRQESGAGELSPVRDSHNHQIGVGTDGLNIESTHEGNRDVAQQRFQEPRNRDVQQSIQRPVQNHQSLSKPNMNKEINSQFQQPTRIADSREEVPISTKMQKAMASSEMAIRVDNGQGTKSTTNFNSRNAGRLNDNDRIIPGRVLESGRVLDSVRVQDYQQNFPKLSTNFDRPANRLNDKNDPPPNNNFSKKDHIPEPAPYTIIQTYADRLRHNQAKKEVKIKLTDPEITTKQGLPAVLYVKEEVVKDLASTCKYTLIGKFIYTMPKVELIRKNFILQTQLSGGVKIAHFNSRHVYIDLDNELDYNIVWTKQRMTIAGQIMRIQAWTPSFKPEEETPLVPIWISLPELPWHCYNKEFITSLLSPIGRVLYLDSASINKTRGSQARVKVQVDLTKERPPHIWMGYIGEDITDGRWQKIEYDSIPDYCYYCKHQGHKESNCIVKKRDEDNKKRKELENNKNRKDSAHNVNAEMQGAKEIDTGRTEIDHNQQMYQHSDNHQQFNQEEWQTQKRRNNNQHGRRDADRQPQKNMDRHGQQQQIQQGNVPVVTKNAYIDLELQGNSPSDEEEEEQMIHTQEQRMHEKSSRNRANQENRRHNERTERNIHKDDNIVQQRRADQQVTANISGNDVPISTPNPLIITAHDGVAVGGEDGDCQGDNRLSIDRLNKGKEKVDDQGFLIRDDREPPDKNKADNSKINKQNTNLIDTGQNNNEDNIDEYGVLNSEDEYDLDTQSLDEGTNTGEEITSKQVHQGPMLPNTNVEEVREVTGKQGLSPRGRKLARQNKTASISKPNTRARSRGV</sequence>
<feature type="compositionally biased region" description="Polar residues" evidence="1">
    <location>
        <begin position="837"/>
        <end position="855"/>
    </location>
</feature>
<comment type="caution">
    <text evidence="3">The sequence shown here is derived from an EMBL/GenBank/DDBJ whole genome shotgun (WGS) entry which is preliminary data.</text>
</comment>
<feature type="domain" description="DUF4283" evidence="2">
    <location>
        <begin position="359"/>
        <end position="442"/>
    </location>
</feature>
<dbReference type="EMBL" id="RXGB01014682">
    <property type="protein sequence ID" value="TMW82989.1"/>
    <property type="molecule type" value="Genomic_DNA"/>
</dbReference>
<dbReference type="PANTHER" id="PTHR31286">
    <property type="entry name" value="GLYCINE-RICH CELL WALL STRUCTURAL PROTEIN 1.8-LIKE"/>
    <property type="match status" value="1"/>
</dbReference>
<dbReference type="InterPro" id="IPR025558">
    <property type="entry name" value="DUF4283"/>
</dbReference>
<feature type="region of interest" description="Disordered" evidence="1">
    <location>
        <begin position="666"/>
        <end position="710"/>
    </location>
</feature>
<feature type="compositionally biased region" description="Basic and acidic residues" evidence="1">
    <location>
        <begin position="682"/>
        <end position="710"/>
    </location>
</feature>
<evidence type="ECO:0000313" key="3">
    <source>
        <dbReference type="EMBL" id="TMW82989.1"/>
    </source>
</evidence>
<feature type="compositionally biased region" description="Polar residues" evidence="1">
    <location>
        <begin position="162"/>
        <end position="179"/>
    </location>
</feature>
<dbReference type="PANTHER" id="PTHR31286:SF177">
    <property type="entry name" value="ENDONUCLEASE_EXONUCLEASE_PHOSPHATASE"/>
    <property type="match status" value="1"/>
</dbReference>
<dbReference type="InterPro" id="IPR040256">
    <property type="entry name" value="At4g02000-like"/>
</dbReference>
<feature type="region of interest" description="Disordered" evidence="1">
    <location>
        <begin position="611"/>
        <end position="652"/>
    </location>
</feature>
<dbReference type="Pfam" id="PF14111">
    <property type="entry name" value="DUF4283"/>
    <property type="match status" value="1"/>
</dbReference>
<feature type="compositionally biased region" description="Polar residues" evidence="1">
    <location>
        <begin position="98"/>
        <end position="107"/>
    </location>
</feature>
<name>A0A6N2AMH3_SOLCI</name>
<accession>A0A6N2AMH3</accession>
<organism evidence="3">
    <name type="scientific">Solanum chilense</name>
    <name type="common">Tomato</name>
    <name type="synonym">Lycopersicon chilense</name>
    <dbReference type="NCBI Taxonomy" id="4083"/>
    <lineage>
        <taxon>Eukaryota</taxon>
        <taxon>Viridiplantae</taxon>
        <taxon>Streptophyta</taxon>
        <taxon>Embryophyta</taxon>
        <taxon>Tracheophyta</taxon>
        <taxon>Spermatophyta</taxon>
        <taxon>Magnoliopsida</taxon>
        <taxon>eudicotyledons</taxon>
        <taxon>Gunneridae</taxon>
        <taxon>Pentapetalae</taxon>
        <taxon>asterids</taxon>
        <taxon>lamiids</taxon>
        <taxon>Solanales</taxon>
        <taxon>Solanaceae</taxon>
        <taxon>Solanoideae</taxon>
        <taxon>Solaneae</taxon>
        <taxon>Solanum</taxon>
        <taxon>Solanum subgen. Lycopersicon</taxon>
    </lineage>
</organism>
<feature type="compositionally biased region" description="Basic and acidic residues" evidence="1">
    <location>
        <begin position="557"/>
        <end position="572"/>
    </location>
</feature>
<gene>
    <name evidence="3" type="ORF">EJD97_003458</name>
</gene>
<feature type="region of interest" description="Disordered" evidence="1">
    <location>
        <begin position="557"/>
        <end position="588"/>
    </location>
</feature>
<feature type="region of interest" description="Disordered" evidence="1">
    <location>
        <begin position="779"/>
        <end position="822"/>
    </location>
</feature>
<dbReference type="AlphaFoldDB" id="A0A6N2AMH3"/>
<feature type="region of interest" description="Disordered" evidence="1">
    <location>
        <begin position="87"/>
        <end position="179"/>
    </location>
</feature>
<feature type="compositionally biased region" description="Basic and acidic residues" evidence="1">
    <location>
        <begin position="625"/>
        <end position="641"/>
    </location>
</feature>
<evidence type="ECO:0000256" key="1">
    <source>
        <dbReference type="SAM" id="MobiDB-lite"/>
    </source>
</evidence>
<feature type="compositionally biased region" description="Polar residues" evidence="1">
    <location>
        <begin position="802"/>
        <end position="818"/>
    </location>
</feature>
<evidence type="ECO:0000259" key="2">
    <source>
        <dbReference type="Pfam" id="PF14111"/>
    </source>
</evidence>
<feature type="compositionally biased region" description="Basic and acidic residues" evidence="1">
    <location>
        <begin position="779"/>
        <end position="801"/>
    </location>
</feature>
<reference evidence="3" key="1">
    <citation type="submission" date="2019-05" db="EMBL/GenBank/DDBJ databases">
        <title>The de novo reference genome and transcriptome assemblies of the wild tomato species Solanum chilense.</title>
        <authorList>
            <person name="Stam R."/>
            <person name="Nosenko T."/>
            <person name="Hoerger A.C."/>
            <person name="Stephan W."/>
            <person name="Seidel M.A."/>
            <person name="Kuhn J.M.M."/>
            <person name="Haberer G."/>
            <person name="Tellier A."/>
        </authorList>
    </citation>
    <scope>NUCLEOTIDE SEQUENCE</scope>
    <source>
        <tissue evidence="3">Mature leaves</tissue>
    </source>
</reference>
<feature type="compositionally biased region" description="Basic and acidic residues" evidence="1">
    <location>
        <begin position="281"/>
        <end position="290"/>
    </location>
</feature>